<keyword evidence="10" id="KW-1185">Reference proteome</keyword>
<dbReference type="RefSeq" id="XP_040725126.1">
    <property type="nucleotide sequence ID" value="XM_040869371.1"/>
</dbReference>
<feature type="domain" description="3-dehydroquinate synthase N-terminal" evidence="7">
    <location>
        <begin position="140"/>
        <end position="252"/>
    </location>
</feature>
<dbReference type="GO" id="GO:0046872">
    <property type="term" value="F:metal ion binding"/>
    <property type="evidence" value="ECO:0007669"/>
    <property type="project" value="UniProtKB-KW"/>
</dbReference>
<keyword evidence="5" id="KW-0456">Lyase</keyword>
<dbReference type="InterPro" id="IPR056179">
    <property type="entry name" value="DHQS_C"/>
</dbReference>
<accession>A0A1Y2FDJ1</accession>
<dbReference type="Pfam" id="PF24621">
    <property type="entry name" value="DHQS_C"/>
    <property type="match status" value="1"/>
</dbReference>
<feature type="region of interest" description="Disordered" evidence="6">
    <location>
        <begin position="38"/>
        <end position="59"/>
    </location>
</feature>
<dbReference type="STRING" id="56484.A0A1Y2FDJ1"/>
<gene>
    <name evidence="9" type="ORF">BCR37DRAFT_379911</name>
</gene>
<dbReference type="GO" id="GO:0000166">
    <property type="term" value="F:nucleotide binding"/>
    <property type="evidence" value="ECO:0007669"/>
    <property type="project" value="UniProtKB-KW"/>
</dbReference>
<dbReference type="GO" id="GO:0017000">
    <property type="term" value="P:antibiotic biosynthetic process"/>
    <property type="evidence" value="ECO:0007669"/>
    <property type="project" value="InterPro"/>
</dbReference>
<dbReference type="InterPro" id="IPR030960">
    <property type="entry name" value="DHQS/DOIS_N"/>
</dbReference>
<evidence type="ECO:0000256" key="1">
    <source>
        <dbReference type="ARBA" id="ARBA00001911"/>
    </source>
</evidence>
<dbReference type="CDD" id="cd08199">
    <property type="entry name" value="EEVS"/>
    <property type="match status" value="1"/>
</dbReference>
<keyword evidence="3" id="KW-0547">Nucleotide-binding</keyword>
<comment type="cofactor">
    <cofactor evidence="1">
        <name>NAD(+)</name>
        <dbReference type="ChEBI" id="CHEBI:57540"/>
    </cofactor>
</comment>
<evidence type="ECO:0000313" key="9">
    <source>
        <dbReference type="EMBL" id="ORY81992.1"/>
    </source>
</evidence>
<evidence type="ECO:0000313" key="10">
    <source>
        <dbReference type="Proteomes" id="UP000193685"/>
    </source>
</evidence>
<dbReference type="PANTHER" id="PTHR43622">
    <property type="entry name" value="3-DEHYDROQUINATE SYNTHASE"/>
    <property type="match status" value="1"/>
</dbReference>
<dbReference type="PANTHER" id="PTHR43622:SF3">
    <property type="entry name" value="2-EPI-5-EPI-VALIOLONE SYNTHASE"/>
    <property type="match status" value="1"/>
</dbReference>
<evidence type="ECO:0000256" key="5">
    <source>
        <dbReference type="ARBA" id="ARBA00023239"/>
    </source>
</evidence>
<feature type="non-terminal residue" evidence="9">
    <location>
        <position position="1"/>
    </location>
</feature>
<dbReference type="Gene3D" id="3.40.50.1970">
    <property type="match status" value="1"/>
</dbReference>
<dbReference type="GO" id="GO:0003856">
    <property type="term" value="F:3-dehydroquinate synthase activity"/>
    <property type="evidence" value="ECO:0007669"/>
    <property type="project" value="TreeGrafter"/>
</dbReference>
<dbReference type="OMA" id="HIRNGMA"/>
<reference evidence="9 10" key="1">
    <citation type="submission" date="2016-07" db="EMBL/GenBank/DDBJ databases">
        <title>Pervasive Adenine N6-methylation of Active Genes in Fungi.</title>
        <authorList>
            <consortium name="DOE Joint Genome Institute"/>
            <person name="Mondo S.J."/>
            <person name="Dannebaum R.O."/>
            <person name="Kuo R.C."/>
            <person name="Labutti K."/>
            <person name="Haridas S."/>
            <person name="Kuo A."/>
            <person name="Salamov A."/>
            <person name="Ahrendt S.R."/>
            <person name="Lipzen A."/>
            <person name="Sullivan W."/>
            <person name="Andreopoulos W.B."/>
            <person name="Clum A."/>
            <person name="Lindquist E."/>
            <person name="Daum C."/>
            <person name="Ramamoorthy G.K."/>
            <person name="Gryganskyi A."/>
            <person name="Culley D."/>
            <person name="Magnuson J.K."/>
            <person name="James T.Y."/>
            <person name="O'Malley M.A."/>
            <person name="Stajich J.E."/>
            <person name="Spatafora J.W."/>
            <person name="Visel A."/>
            <person name="Grigoriev I.V."/>
        </authorList>
    </citation>
    <scope>NUCLEOTIDE SEQUENCE [LARGE SCALE GENOMIC DNA]</scope>
    <source>
        <strain evidence="9 10">12-1054</strain>
    </source>
</reference>
<dbReference type="OrthoDB" id="197068at2759"/>
<dbReference type="SUPFAM" id="SSF56796">
    <property type="entry name" value="Dehydroquinate synthase-like"/>
    <property type="match status" value="1"/>
</dbReference>
<dbReference type="InterPro" id="IPR050071">
    <property type="entry name" value="Dehydroquinate_synthase"/>
</dbReference>
<dbReference type="AlphaFoldDB" id="A0A1Y2FDJ1"/>
<name>A0A1Y2FDJ1_PROLT</name>
<feature type="compositionally biased region" description="Low complexity" evidence="6">
    <location>
        <begin position="43"/>
        <end position="58"/>
    </location>
</feature>
<keyword evidence="4" id="KW-0520">NAD</keyword>
<evidence type="ECO:0000256" key="6">
    <source>
        <dbReference type="SAM" id="MobiDB-lite"/>
    </source>
</evidence>
<feature type="region of interest" description="Disordered" evidence="6">
    <location>
        <begin position="1"/>
        <end position="21"/>
    </location>
</feature>
<proteinExistence type="predicted"/>
<keyword evidence="2" id="KW-0479">Metal-binding</keyword>
<evidence type="ECO:0000256" key="2">
    <source>
        <dbReference type="ARBA" id="ARBA00022723"/>
    </source>
</evidence>
<evidence type="ECO:0000256" key="4">
    <source>
        <dbReference type="ARBA" id="ARBA00023027"/>
    </source>
</evidence>
<feature type="domain" description="3-dehydroquinate synthase C-terminal" evidence="8">
    <location>
        <begin position="254"/>
        <end position="383"/>
    </location>
</feature>
<dbReference type="Pfam" id="PF01761">
    <property type="entry name" value="DHQ_synthase"/>
    <property type="match status" value="1"/>
</dbReference>
<dbReference type="Proteomes" id="UP000193685">
    <property type="component" value="Unassembled WGS sequence"/>
</dbReference>
<evidence type="ECO:0000259" key="8">
    <source>
        <dbReference type="Pfam" id="PF24621"/>
    </source>
</evidence>
<evidence type="ECO:0000259" key="7">
    <source>
        <dbReference type="Pfam" id="PF01761"/>
    </source>
</evidence>
<dbReference type="EMBL" id="MCFI01000010">
    <property type="protein sequence ID" value="ORY81992.1"/>
    <property type="molecule type" value="Genomic_DNA"/>
</dbReference>
<evidence type="ECO:0000256" key="3">
    <source>
        <dbReference type="ARBA" id="ARBA00022741"/>
    </source>
</evidence>
<dbReference type="Gene3D" id="1.20.1090.10">
    <property type="entry name" value="Dehydroquinate synthase-like - alpha domain"/>
    <property type="match status" value="1"/>
</dbReference>
<protein>
    <submittedName>
        <fullName evidence="9">Uncharacterized protein</fullName>
    </submittedName>
</protein>
<sequence length="432" mass="47850">MSDKQINPYKQNTSATSSTLAYPGPRLSRFNIYTSSMERRTSTDTVSSRSSDSGYPDSLHSCSGQHAEFTASAVIHLEYSVEQVSGLLELDNLRLLTCKEATLRDHLKRFVVLDHNVDRLFGARIRAYFAHHQVETHYHVLQALEEHKTFEAVLGVCEAIKKFGTDRRDPVLAFGGGVVLDVAALAANLWRRNTPIIKIPTTLLANIDASIGVKTACNFLHEKNKLGTYNAPLAVFLDAETFLPTISDRQMANGMGEILKMALIKDAELFRLLEQDPRHPQVVRRAIQGMLEELEPNFEEATLYRIVDFGHTFSPMLEIAALSTDKPLLHGEAVAIDMVLCMILSERLSLVSSSDVARVLAVVKKLGLPVWHDALTVDMLLHAQEDTIKSRGGKLRLPVVCGGIGQFAFLDGVDEVVLREAFSKLSTLQVSV</sequence>
<comment type="caution">
    <text evidence="9">The sequence shown here is derived from an EMBL/GenBank/DDBJ whole genome shotgun (WGS) entry which is preliminary data.</text>
</comment>
<dbReference type="GeneID" id="63785970"/>
<organism evidence="9 10">
    <name type="scientific">Protomyces lactucae-debilis</name>
    <dbReference type="NCBI Taxonomy" id="2754530"/>
    <lineage>
        <taxon>Eukaryota</taxon>
        <taxon>Fungi</taxon>
        <taxon>Dikarya</taxon>
        <taxon>Ascomycota</taxon>
        <taxon>Taphrinomycotina</taxon>
        <taxon>Taphrinomycetes</taxon>
        <taxon>Taphrinales</taxon>
        <taxon>Protomycetaceae</taxon>
        <taxon>Protomyces</taxon>
    </lineage>
</organism>
<feature type="compositionally biased region" description="Polar residues" evidence="6">
    <location>
        <begin position="1"/>
        <end position="20"/>
    </location>
</feature>
<dbReference type="InterPro" id="IPR035872">
    <property type="entry name" value="EEVS-like"/>
</dbReference>